<organism evidence="2 3">
    <name type="scientific">Pseudobutyrivibrio ruminis DSM 9787</name>
    <dbReference type="NCBI Taxonomy" id="1123011"/>
    <lineage>
        <taxon>Bacteria</taxon>
        <taxon>Bacillati</taxon>
        <taxon>Bacillota</taxon>
        <taxon>Clostridia</taxon>
        <taxon>Lachnospirales</taxon>
        <taxon>Lachnospiraceae</taxon>
        <taxon>Pseudobutyrivibrio</taxon>
    </lineage>
</organism>
<reference evidence="2 3" key="1">
    <citation type="submission" date="2017-08" db="EMBL/GenBank/DDBJ databases">
        <authorList>
            <person name="de Groot N.N."/>
        </authorList>
    </citation>
    <scope>NUCLEOTIDE SEQUENCE [LARGE SCALE GENOMIC DNA]</scope>
    <source>
        <strain evidence="2 3">DSM 9787</strain>
    </source>
</reference>
<dbReference type="Pfam" id="PF00075">
    <property type="entry name" value="RNase_H"/>
    <property type="match status" value="1"/>
</dbReference>
<dbReference type="AlphaFoldDB" id="A0A285T8B7"/>
<name>A0A285T8B7_9FIRM</name>
<dbReference type="RefSeq" id="WP_097077269.1">
    <property type="nucleotide sequence ID" value="NZ_OBMR01000016.1"/>
</dbReference>
<dbReference type="Gene3D" id="3.30.420.10">
    <property type="entry name" value="Ribonuclease H-like superfamily/Ribonuclease H"/>
    <property type="match status" value="1"/>
</dbReference>
<feature type="domain" description="RNase H type-1" evidence="1">
    <location>
        <begin position="330"/>
        <end position="469"/>
    </location>
</feature>
<dbReference type="SUPFAM" id="SSF53098">
    <property type="entry name" value="Ribonuclease H-like"/>
    <property type="match status" value="1"/>
</dbReference>
<dbReference type="GO" id="GO:0004523">
    <property type="term" value="F:RNA-DNA hybrid ribonuclease activity"/>
    <property type="evidence" value="ECO:0007669"/>
    <property type="project" value="InterPro"/>
</dbReference>
<evidence type="ECO:0000313" key="3">
    <source>
        <dbReference type="Proteomes" id="UP000219563"/>
    </source>
</evidence>
<dbReference type="EMBL" id="OBMR01000016">
    <property type="protein sequence ID" value="SOC17748.1"/>
    <property type="molecule type" value="Genomic_DNA"/>
</dbReference>
<sequence>MNYFVWKATTKTEWAIVETNVKNNKKYSNQIISVYPYSTKVNESKEYVYGGLATSKEELDIFKKLISDCDFVVIDSEEKDYDVAEASLAENVEKLDDYIIVRSEYGKIESLHTSFSHLIRKYGNAVIAKNQDKNMLDNFVSNKTFTGKENRTQNCSVIPTLFKLDKSSVRINGTKIIIQFERIYDDNVVLKYLKKGAVFNAFLPYIGEDKSDTNTTYTFVDNSGNDISFVLPSQMSTRMLYLQLDEMQKGFLTDIDTKIYLIFNKDASYSKGYVNFNNMTIDDFNQLQITDESDESIKTIYLYDGQMDYTFKFSCYTKNLPIPALSDGLFAYVDGSSLKTGKEKESYGTGVVLSQNNTVRFCHSEGAAKGSNFIGEVQAVTELLKELSNMSDEDTTVRIFFDNTAVGYYPHGLFDWKEQKKDDEHKYVVAYKETLDKFVENHPSIKLVFEHLDAHCKIFGNEFADRIAKVENTEVEDDEVAPGYFEKRKIVCANEGIFSDSFKTKK</sequence>
<evidence type="ECO:0000259" key="1">
    <source>
        <dbReference type="Pfam" id="PF00075"/>
    </source>
</evidence>
<protein>
    <submittedName>
        <fullName evidence="2">RNase H</fullName>
    </submittedName>
</protein>
<dbReference type="InterPro" id="IPR002156">
    <property type="entry name" value="RNaseH_domain"/>
</dbReference>
<dbReference type="Proteomes" id="UP000219563">
    <property type="component" value="Unassembled WGS sequence"/>
</dbReference>
<dbReference type="InterPro" id="IPR036397">
    <property type="entry name" value="RNaseH_sf"/>
</dbReference>
<accession>A0A285T8B7</accession>
<dbReference type="InterPro" id="IPR012337">
    <property type="entry name" value="RNaseH-like_sf"/>
</dbReference>
<evidence type="ECO:0000313" key="2">
    <source>
        <dbReference type="EMBL" id="SOC17748.1"/>
    </source>
</evidence>
<gene>
    <name evidence="2" type="ORF">SAMN02910411_0513</name>
</gene>
<proteinExistence type="predicted"/>
<dbReference type="GO" id="GO:0003676">
    <property type="term" value="F:nucleic acid binding"/>
    <property type="evidence" value="ECO:0007669"/>
    <property type="project" value="InterPro"/>
</dbReference>